<keyword evidence="5" id="KW-0539">Nucleus</keyword>
<name>A0A7N0TN89_KALFE</name>
<dbReference type="GO" id="GO:0000462">
    <property type="term" value="P:maturation of SSU-rRNA from tricistronic rRNA transcript (SSU-rRNA, 5.8S rRNA, LSU-rRNA)"/>
    <property type="evidence" value="ECO:0007669"/>
    <property type="project" value="InterPro"/>
</dbReference>
<evidence type="ECO:0000256" key="1">
    <source>
        <dbReference type="ARBA" id="ARBA00004604"/>
    </source>
</evidence>
<dbReference type="SUPFAM" id="SSF48452">
    <property type="entry name" value="TPR-like"/>
    <property type="match status" value="2"/>
</dbReference>
<dbReference type="PANTHER" id="PTHR23271:SF1">
    <property type="entry name" value="U3 SMALL NUCLEOLAR RNA-ASSOCIATED PROTEIN 6 HOMOLOG"/>
    <property type="match status" value="1"/>
</dbReference>
<keyword evidence="4" id="KW-0677">Repeat</keyword>
<feature type="domain" description="U3 small nucleolar RNA-associated protein 6 homolog C-terminal" evidence="8">
    <location>
        <begin position="347"/>
        <end position="638"/>
    </location>
</feature>
<proteinExistence type="inferred from homology"/>
<evidence type="ECO:0000256" key="2">
    <source>
        <dbReference type="ARBA" id="ARBA00010734"/>
    </source>
</evidence>
<dbReference type="InterPro" id="IPR011990">
    <property type="entry name" value="TPR-like_helical_dom_sf"/>
</dbReference>
<feature type="coiled-coil region" evidence="6">
    <location>
        <begin position="2"/>
        <end position="29"/>
    </location>
</feature>
<evidence type="ECO:0000259" key="8">
    <source>
        <dbReference type="Pfam" id="PF24892"/>
    </source>
</evidence>
<accession>A0A7N0TN89</accession>
<evidence type="ECO:0008006" key="11">
    <source>
        <dbReference type="Google" id="ProtNLM"/>
    </source>
</evidence>
<comment type="similarity">
    <text evidence="2">Belongs to the UTP6 family.</text>
</comment>
<dbReference type="Pfam" id="PF08640">
    <property type="entry name" value="U3_assoc_6"/>
    <property type="match status" value="1"/>
</dbReference>
<evidence type="ECO:0000256" key="6">
    <source>
        <dbReference type="SAM" id="Coils"/>
    </source>
</evidence>
<dbReference type="Pfam" id="PF24892">
    <property type="entry name" value="UTP6_C"/>
    <property type="match status" value="1"/>
</dbReference>
<dbReference type="EnsemblPlants" id="Kaladp0040s0344.1.v1.1">
    <property type="protein sequence ID" value="Kaladp0040s0344.1.v1.1"/>
    <property type="gene ID" value="Kaladp0040s0344.v1.1"/>
</dbReference>
<dbReference type="GO" id="GO:0032040">
    <property type="term" value="C:small-subunit processome"/>
    <property type="evidence" value="ECO:0007669"/>
    <property type="project" value="TreeGrafter"/>
</dbReference>
<reference evidence="9" key="1">
    <citation type="submission" date="2021-01" db="UniProtKB">
        <authorList>
            <consortium name="EnsemblPlants"/>
        </authorList>
    </citation>
    <scope>IDENTIFICATION</scope>
</reference>
<dbReference type="Proteomes" id="UP000594263">
    <property type="component" value="Unplaced"/>
</dbReference>
<comment type="subcellular location">
    <subcellularLocation>
        <location evidence="1">Nucleus</location>
        <location evidence="1">Nucleolus</location>
    </subcellularLocation>
</comment>
<dbReference type="InterPro" id="IPR013949">
    <property type="entry name" value="Utp6"/>
</dbReference>
<dbReference type="InterPro" id="IPR055347">
    <property type="entry name" value="UTP6_N"/>
</dbReference>
<keyword evidence="3" id="KW-0698">rRNA processing</keyword>
<evidence type="ECO:0000259" key="7">
    <source>
        <dbReference type="Pfam" id="PF08640"/>
    </source>
</evidence>
<dbReference type="GO" id="GO:0034388">
    <property type="term" value="C:Pwp2p-containing subcomplex of 90S preribosome"/>
    <property type="evidence" value="ECO:0007669"/>
    <property type="project" value="TreeGrafter"/>
</dbReference>
<dbReference type="SMART" id="SM00386">
    <property type="entry name" value="HAT"/>
    <property type="match status" value="7"/>
</dbReference>
<dbReference type="Gramene" id="Kaladp0040s0344.1.v1.1">
    <property type="protein sequence ID" value="Kaladp0040s0344.1.v1.1"/>
    <property type="gene ID" value="Kaladp0040s0344.v1.1"/>
</dbReference>
<organism evidence="9 10">
    <name type="scientific">Kalanchoe fedtschenkoi</name>
    <name type="common">Lavender scallops</name>
    <name type="synonym">South American air plant</name>
    <dbReference type="NCBI Taxonomy" id="63787"/>
    <lineage>
        <taxon>Eukaryota</taxon>
        <taxon>Viridiplantae</taxon>
        <taxon>Streptophyta</taxon>
        <taxon>Embryophyta</taxon>
        <taxon>Tracheophyta</taxon>
        <taxon>Spermatophyta</taxon>
        <taxon>Magnoliopsida</taxon>
        <taxon>eudicotyledons</taxon>
        <taxon>Gunneridae</taxon>
        <taxon>Pentapetalae</taxon>
        <taxon>Saxifragales</taxon>
        <taxon>Crassulaceae</taxon>
        <taxon>Kalanchoe</taxon>
    </lineage>
</organism>
<evidence type="ECO:0000256" key="3">
    <source>
        <dbReference type="ARBA" id="ARBA00022552"/>
    </source>
</evidence>
<evidence type="ECO:0000256" key="4">
    <source>
        <dbReference type="ARBA" id="ARBA00022737"/>
    </source>
</evidence>
<dbReference type="InterPro" id="IPR003107">
    <property type="entry name" value="HAT"/>
</dbReference>
<evidence type="ECO:0000313" key="9">
    <source>
        <dbReference type="EnsemblPlants" id="Kaladp0040s0344.1.v1.1"/>
    </source>
</evidence>
<keyword evidence="6" id="KW-0175">Coiled coil</keyword>
<dbReference type="InterPro" id="IPR056907">
    <property type="entry name" value="UTP6_C"/>
</dbReference>
<sequence length="650" mass="74592">MADVVQYKLERMVNELDDLEKRGLFTRQEIAEIVKQRRKFEYRLKRPSPLKQDYLAYIEYEKQIDSLRLLRKKALARERREKGNKKMKKGVSDFAGVSRILDVYRLALTRFKGDVELWFQYLEFCKERRNGRMKKVLAKLFRFHPKVPGVWIYGAAWEFDHNLNVVAARALMQKGLRVCPKSEDLWVEYLRMELTFLNKLKARSVALGEDDGSLAVKQVDAGEKQWREDNQDLFMSIEDGEGKGEGRDEENERSKKPDYFQGRALGILQAVYGGAVMAIPSSIGLRQRLFEIVEATDLAQSEDLKRQILDDMKRDFSTVPEYWEWLAKIEYHVSERSPSGSNVSQLQRAIKVYEEAIKYVPTALMFKSYINFLMAEVSAEKGEQKDSNVSSLSENDISLILNVYEKAQTAGCLDEDLACQYVSLHLQLGRIQEARNLAKKLCSGSLASAVKLWTLRASIEMKCAEEKSCPPSKDDLSSVFQLLKNVLRRVESSAAESLWLLAIKFFAYSKSHFDKLLEVSLYSLAKGSVNDNEFSLSSTIVNFILQKDGLQRAREMYKRFLALPRPDLALFRTCIELESRLASVGNQDCVTTLRKLFESALAMYEPDLSLWRDYYAIELKMGTPETASAVLWRARKTLGDEAGFITSSDL</sequence>
<keyword evidence="10" id="KW-1185">Reference proteome</keyword>
<dbReference type="OMA" id="CKQWNAK"/>
<evidence type="ECO:0000256" key="5">
    <source>
        <dbReference type="ARBA" id="ARBA00023242"/>
    </source>
</evidence>
<evidence type="ECO:0000313" key="10">
    <source>
        <dbReference type="Proteomes" id="UP000594263"/>
    </source>
</evidence>
<protein>
    <recommendedName>
        <fullName evidence="11">U3 small nucleolar RNA-associated protein 6</fullName>
    </recommendedName>
</protein>
<dbReference type="AlphaFoldDB" id="A0A7N0TN89"/>
<dbReference type="PANTHER" id="PTHR23271">
    <property type="entry name" value="HEPATOCELLULAR CARCINOMA-ASSOCIATED ANTIGEN 66"/>
    <property type="match status" value="1"/>
</dbReference>
<feature type="domain" description="U3 small nucleolar RNA-associated protein 6 N-terminal" evidence="7">
    <location>
        <begin position="9"/>
        <end position="82"/>
    </location>
</feature>
<dbReference type="GO" id="GO:0030515">
    <property type="term" value="F:snoRNA binding"/>
    <property type="evidence" value="ECO:0007669"/>
    <property type="project" value="InterPro"/>
</dbReference>
<dbReference type="Gene3D" id="1.25.40.10">
    <property type="entry name" value="Tetratricopeptide repeat domain"/>
    <property type="match status" value="2"/>
</dbReference>